<evidence type="ECO:0000313" key="9">
    <source>
        <dbReference type="EMBL" id="PNG25358.1"/>
    </source>
</evidence>
<evidence type="ECO:0000256" key="3">
    <source>
        <dbReference type="ARBA" id="ARBA00022448"/>
    </source>
</evidence>
<dbReference type="PANTHER" id="PTHR30269:SF0">
    <property type="entry name" value="MEMBRANE TRANSPORTER PROTEIN YFCA-RELATED"/>
    <property type="match status" value="1"/>
</dbReference>
<comment type="similarity">
    <text evidence="2 8">Belongs to the 4-toluene sulfonate uptake permease (TSUP) (TC 2.A.102) family.</text>
</comment>
<evidence type="ECO:0000256" key="4">
    <source>
        <dbReference type="ARBA" id="ARBA00022475"/>
    </source>
</evidence>
<keyword evidence="6 8" id="KW-1133">Transmembrane helix</keyword>
<evidence type="ECO:0000256" key="8">
    <source>
        <dbReference type="RuleBase" id="RU363041"/>
    </source>
</evidence>
<evidence type="ECO:0000256" key="5">
    <source>
        <dbReference type="ARBA" id="ARBA00022692"/>
    </source>
</evidence>
<comment type="subcellular location">
    <subcellularLocation>
        <location evidence="1 8">Cell membrane</location>
        <topology evidence="1 8">Multi-pass membrane protein</topology>
    </subcellularLocation>
</comment>
<dbReference type="Pfam" id="PF01925">
    <property type="entry name" value="TauE"/>
    <property type="match status" value="1"/>
</dbReference>
<dbReference type="InterPro" id="IPR002781">
    <property type="entry name" value="TM_pro_TauE-like"/>
</dbReference>
<evidence type="ECO:0000256" key="2">
    <source>
        <dbReference type="ARBA" id="ARBA00009142"/>
    </source>
</evidence>
<feature type="transmembrane region" description="Helical" evidence="8">
    <location>
        <begin position="31"/>
        <end position="50"/>
    </location>
</feature>
<evidence type="ECO:0000256" key="1">
    <source>
        <dbReference type="ARBA" id="ARBA00004651"/>
    </source>
</evidence>
<feature type="transmembrane region" description="Helical" evidence="8">
    <location>
        <begin position="99"/>
        <end position="118"/>
    </location>
</feature>
<evidence type="ECO:0000313" key="10">
    <source>
        <dbReference type="Proteomes" id="UP000236286"/>
    </source>
</evidence>
<keyword evidence="4 8" id="KW-1003">Cell membrane</keyword>
<dbReference type="GO" id="GO:0005886">
    <property type="term" value="C:plasma membrane"/>
    <property type="evidence" value="ECO:0007669"/>
    <property type="project" value="UniProtKB-SubCell"/>
</dbReference>
<feature type="transmembrane region" description="Helical" evidence="8">
    <location>
        <begin position="71"/>
        <end position="93"/>
    </location>
</feature>
<proteinExistence type="inferred from homology"/>
<dbReference type="InterPro" id="IPR052017">
    <property type="entry name" value="TSUP"/>
</dbReference>
<dbReference type="RefSeq" id="WP_102844286.1">
    <property type="nucleotide sequence ID" value="NZ_PDZR01000016.1"/>
</dbReference>
<keyword evidence="7 8" id="KW-0472">Membrane</keyword>
<feature type="transmembrane region" description="Helical" evidence="8">
    <location>
        <begin position="228"/>
        <end position="246"/>
    </location>
</feature>
<feature type="transmembrane region" description="Helical" evidence="8">
    <location>
        <begin position="155"/>
        <end position="174"/>
    </location>
</feature>
<evidence type="ECO:0000256" key="6">
    <source>
        <dbReference type="ARBA" id="ARBA00022989"/>
    </source>
</evidence>
<dbReference type="PANTHER" id="PTHR30269">
    <property type="entry name" value="TRANSMEMBRANE PROTEIN YFCA"/>
    <property type="match status" value="1"/>
</dbReference>
<comment type="caution">
    <text evidence="9">The sequence shown here is derived from an EMBL/GenBank/DDBJ whole genome shotgun (WGS) entry which is preliminary data.</text>
</comment>
<protein>
    <recommendedName>
        <fullName evidence="8">Probable membrane transporter protein</fullName>
    </recommendedName>
</protein>
<dbReference type="Proteomes" id="UP000236286">
    <property type="component" value="Unassembled WGS sequence"/>
</dbReference>
<gene>
    <name evidence="9" type="ORF">CR492_13570</name>
</gene>
<sequence length="249" mass="25525">MSLTIFALLVATGFAAGFVDAIAGGGGLLTLPVLTLAGLDPVSAIATNKLQSSFGSGSAMRTYARAGQIRWGEVGLLAALAAAGAVAGATLVAHLPVDWLKAVLPVALVLIATYFAFSPKIGDLESRARMSVRAFTLTIIPLIGCYDGMFGPGAGSFYVLGFVELLGYGLVKATAHTKVANFASNLAGLATLALTGHVWWTLGLAMGVAQFFGARLGAHTAIRNGAALIRPLLVTICLLIAARLAWGQI</sequence>
<keyword evidence="3" id="KW-0813">Transport</keyword>
<reference evidence="9 10" key="1">
    <citation type="submission" date="2017-10" db="EMBL/GenBank/DDBJ databases">
        <title>Genome announcement of Methylocella silvestris TVC from permafrost.</title>
        <authorList>
            <person name="Wang J."/>
            <person name="Geng K."/>
            <person name="Ul-Haque F."/>
            <person name="Crombie A.T."/>
            <person name="Street L.E."/>
            <person name="Wookey P.A."/>
            <person name="Murrell J.C."/>
            <person name="Pratscher J."/>
        </authorList>
    </citation>
    <scope>NUCLEOTIDE SEQUENCE [LARGE SCALE GENOMIC DNA]</scope>
    <source>
        <strain evidence="9 10">TVC</strain>
    </source>
</reference>
<organism evidence="9 10">
    <name type="scientific">Methylocella silvestris</name>
    <dbReference type="NCBI Taxonomy" id="199596"/>
    <lineage>
        <taxon>Bacteria</taxon>
        <taxon>Pseudomonadati</taxon>
        <taxon>Pseudomonadota</taxon>
        <taxon>Alphaproteobacteria</taxon>
        <taxon>Hyphomicrobiales</taxon>
        <taxon>Beijerinckiaceae</taxon>
        <taxon>Methylocella</taxon>
    </lineage>
</organism>
<dbReference type="EMBL" id="PDZR01000016">
    <property type="protein sequence ID" value="PNG25358.1"/>
    <property type="molecule type" value="Genomic_DNA"/>
</dbReference>
<name>A0A2J7TF11_METSI</name>
<dbReference type="AlphaFoldDB" id="A0A2J7TF11"/>
<accession>A0A2J7TF11</accession>
<dbReference type="OrthoDB" id="554695at2"/>
<keyword evidence="5 8" id="KW-0812">Transmembrane</keyword>
<feature type="transmembrane region" description="Helical" evidence="8">
    <location>
        <begin position="130"/>
        <end position="149"/>
    </location>
</feature>
<evidence type="ECO:0000256" key="7">
    <source>
        <dbReference type="ARBA" id="ARBA00023136"/>
    </source>
</evidence>
<feature type="transmembrane region" description="Helical" evidence="8">
    <location>
        <begin position="186"/>
        <end position="208"/>
    </location>
</feature>